<evidence type="ECO:0000313" key="1">
    <source>
        <dbReference type="EMBL" id="CUV28298.1"/>
    </source>
</evidence>
<gene>
    <name evidence="1" type="ORF">RUN1985_v1_190092</name>
</gene>
<dbReference type="EMBL" id="LN899824">
    <property type="protein sequence ID" value="CUV28298.1"/>
    <property type="molecule type" value="Genomic_DNA"/>
</dbReference>
<reference evidence="1" key="1">
    <citation type="submission" date="2015-10" db="EMBL/GenBank/DDBJ databases">
        <authorList>
            <person name="Gilbert D.G."/>
        </authorList>
    </citation>
    <scope>NUCLEOTIDE SEQUENCE</scope>
    <source>
        <strain evidence="1">Phyl III-seqv23</strain>
    </source>
</reference>
<dbReference type="AlphaFoldDB" id="A0A0S4V1C1"/>
<name>A0A0S4V1C1_RALSL</name>
<organism evidence="1">
    <name type="scientific">Ralstonia solanacearum</name>
    <name type="common">Pseudomonas solanacearum</name>
    <dbReference type="NCBI Taxonomy" id="305"/>
    <lineage>
        <taxon>Bacteria</taxon>
        <taxon>Pseudomonadati</taxon>
        <taxon>Pseudomonadota</taxon>
        <taxon>Betaproteobacteria</taxon>
        <taxon>Burkholderiales</taxon>
        <taxon>Burkholderiaceae</taxon>
        <taxon>Ralstonia</taxon>
        <taxon>Ralstonia solanacearum species complex</taxon>
    </lineage>
</organism>
<accession>A0A0S4V1C1</accession>
<proteinExistence type="predicted"/>
<protein>
    <submittedName>
        <fullName evidence="1">Uncharacterized protein</fullName>
    </submittedName>
</protein>
<sequence>MTAMEGKATRLAIEDLFERVRAHLLAQQCRSEDADGEPRYRGPSNRRCGIGALIDDAHYRADIEGLGVSLLRVPGNDPLSCALRRSGVDVDDDRVVELLIDLQDIHDLQAIDRWPTALEAVRCRLAGAAPASGAASAPDMP</sequence>